<protein>
    <submittedName>
        <fullName evidence="2">Uncharacterized protein</fullName>
    </submittedName>
</protein>
<dbReference type="OrthoDB" id="1667101at2"/>
<evidence type="ECO:0000313" key="3">
    <source>
        <dbReference type="Proteomes" id="UP000320806"/>
    </source>
</evidence>
<dbReference type="AlphaFoldDB" id="A0A542EH49"/>
<evidence type="ECO:0000313" key="2">
    <source>
        <dbReference type="EMBL" id="TQJ14661.1"/>
    </source>
</evidence>
<feature type="region of interest" description="Disordered" evidence="1">
    <location>
        <begin position="190"/>
        <end position="214"/>
    </location>
</feature>
<dbReference type="EMBL" id="VFMO01000001">
    <property type="protein sequence ID" value="TQJ14661.1"/>
    <property type="molecule type" value="Genomic_DNA"/>
</dbReference>
<comment type="caution">
    <text evidence="2">The sequence shown here is derived from an EMBL/GenBank/DDBJ whole genome shotgun (WGS) entry which is preliminary data.</text>
</comment>
<keyword evidence="3" id="KW-1185">Reference proteome</keyword>
<reference evidence="2 3" key="1">
    <citation type="submission" date="2019-06" db="EMBL/GenBank/DDBJ databases">
        <title>Sequencing the genomes of 1000 actinobacteria strains.</title>
        <authorList>
            <person name="Klenk H.-P."/>
        </authorList>
    </citation>
    <scope>NUCLEOTIDE SEQUENCE [LARGE SCALE GENOMIC DNA]</scope>
    <source>
        <strain evidence="2 3">DSM 19828</strain>
    </source>
</reference>
<dbReference type="Proteomes" id="UP000320806">
    <property type="component" value="Unassembled WGS sequence"/>
</dbReference>
<evidence type="ECO:0000256" key="1">
    <source>
        <dbReference type="SAM" id="MobiDB-lite"/>
    </source>
</evidence>
<gene>
    <name evidence="2" type="ORF">FB459_2159</name>
</gene>
<sequence>MRAIPQTYSGVLFRSTLEADWAVNLDDLKMTWQYEPEGAILPSGEYYRCDVFLPRVTTFVEVKGPHDERIHKPAQLAEAMFHAPGCDTGRPVDINPFTDDDCACGFGTAFPWRLVVLARASERGRMVFSGAATPSHPSPNVVLAKCGVCQQYSFADTCFGWRCRRCRQSGDVAVFKSGGVTFRQIDHRAGASAGAGTRRPARKSSTRASRAKAS</sequence>
<dbReference type="Gene3D" id="3.40.91.30">
    <property type="match status" value="1"/>
</dbReference>
<name>A0A542EH49_9MICO</name>
<organism evidence="2 3">
    <name type="scientific">Yimella lutea</name>
    <dbReference type="NCBI Taxonomy" id="587872"/>
    <lineage>
        <taxon>Bacteria</taxon>
        <taxon>Bacillati</taxon>
        <taxon>Actinomycetota</taxon>
        <taxon>Actinomycetes</taxon>
        <taxon>Micrococcales</taxon>
        <taxon>Dermacoccaceae</taxon>
        <taxon>Yimella</taxon>
    </lineage>
</organism>
<accession>A0A542EH49</accession>
<proteinExistence type="predicted"/>
<dbReference type="RefSeq" id="WP_141928439.1">
    <property type="nucleotide sequence ID" value="NZ_BAABCI010000003.1"/>
</dbReference>
<feature type="compositionally biased region" description="Basic residues" evidence="1">
    <location>
        <begin position="199"/>
        <end position="214"/>
    </location>
</feature>